<comment type="caution">
    <text evidence="10">The sequence shown here is derived from an EMBL/GenBank/DDBJ whole genome shotgun (WGS) entry which is preliminary data.</text>
</comment>
<evidence type="ECO:0000313" key="10">
    <source>
        <dbReference type="EMBL" id="KAF5311289.1"/>
    </source>
</evidence>
<protein>
    <recommendedName>
        <fullName evidence="2 8">Carbonic anhydrase</fullName>
        <ecNumber evidence="2 8">4.2.1.1</ecNumber>
    </recommendedName>
    <alternativeName>
        <fullName evidence="8">Carbonate dehydratase</fullName>
    </alternativeName>
</protein>
<reference evidence="10 11" key="1">
    <citation type="journal article" date="2020" name="ISME J.">
        <title>Uncovering the hidden diversity of litter-decomposition mechanisms in mushroom-forming fungi.</title>
        <authorList>
            <person name="Floudas D."/>
            <person name="Bentzer J."/>
            <person name="Ahren D."/>
            <person name="Johansson T."/>
            <person name="Persson P."/>
            <person name="Tunlid A."/>
        </authorList>
    </citation>
    <scope>NUCLEOTIDE SEQUENCE [LARGE SCALE GENOMIC DNA]</scope>
    <source>
        <strain evidence="10 11">CBS 175.51</strain>
    </source>
</reference>
<evidence type="ECO:0000256" key="3">
    <source>
        <dbReference type="ARBA" id="ARBA00022723"/>
    </source>
</evidence>
<gene>
    <name evidence="10" type="ORF">D9611_012610</name>
</gene>
<dbReference type="InterPro" id="IPR036874">
    <property type="entry name" value="Carbonic_anhydrase_sf"/>
</dbReference>
<keyword evidence="11" id="KW-1185">Reference proteome</keyword>
<evidence type="ECO:0000256" key="9">
    <source>
        <dbReference type="SAM" id="MobiDB-lite"/>
    </source>
</evidence>
<dbReference type="Pfam" id="PF00484">
    <property type="entry name" value="Pro_CA"/>
    <property type="match status" value="1"/>
</dbReference>
<evidence type="ECO:0000256" key="7">
    <source>
        <dbReference type="PIRSR" id="PIRSR601765-1"/>
    </source>
</evidence>
<name>A0A8H5AUQ3_9AGAR</name>
<dbReference type="OrthoDB" id="10248475at2759"/>
<comment type="similarity">
    <text evidence="1 8">Belongs to the beta-class carbonic anhydrase family.</text>
</comment>
<dbReference type="SMART" id="SM00947">
    <property type="entry name" value="Pro_CA"/>
    <property type="match status" value="1"/>
</dbReference>
<evidence type="ECO:0000256" key="1">
    <source>
        <dbReference type="ARBA" id="ARBA00006217"/>
    </source>
</evidence>
<dbReference type="PANTHER" id="PTHR11002:SF76">
    <property type="entry name" value="CARBONIC ANHYDRASE"/>
    <property type="match status" value="1"/>
</dbReference>
<dbReference type="GO" id="GO:0071244">
    <property type="term" value="P:cellular response to carbon dioxide"/>
    <property type="evidence" value="ECO:0007669"/>
    <property type="project" value="TreeGrafter"/>
</dbReference>
<organism evidence="10 11">
    <name type="scientific">Ephemerocybe angulata</name>
    <dbReference type="NCBI Taxonomy" id="980116"/>
    <lineage>
        <taxon>Eukaryota</taxon>
        <taxon>Fungi</taxon>
        <taxon>Dikarya</taxon>
        <taxon>Basidiomycota</taxon>
        <taxon>Agaricomycotina</taxon>
        <taxon>Agaricomycetes</taxon>
        <taxon>Agaricomycetidae</taxon>
        <taxon>Agaricales</taxon>
        <taxon>Agaricineae</taxon>
        <taxon>Psathyrellaceae</taxon>
        <taxon>Ephemerocybe</taxon>
    </lineage>
</organism>
<keyword evidence="3 7" id="KW-0479">Metal-binding</keyword>
<comment type="function">
    <text evidence="8">Reversible hydration of carbon dioxide.</text>
</comment>
<dbReference type="EMBL" id="JAACJK010000227">
    <property type="protein sequence ID" value="KAF5311289.1"/>
    <property type="molecule type" value="Genomic_DNA"/>
</dbReference>
<evidence type="ECO:0000256" key="5">
    <source>
        <dbReference type="ARBA" id="ARBA00023239"/>
    </source>
</evidence>
<dbReference type="PANTHER" id="PTHR11002">
    <property type="entry name" value="CARBONIC ANHYDRASE"/>
    <property type="match status" value="1"/>
</dbReference>
<sequence length="297" mass="32229">MIVEYSDSRVNEGAIFDADPGTMFTAGNIANMFEEGDVSSNAVLTYAVGTLKVKHVDIIGHYGCGGVAASMAPLPDGYAERWLGHTTLPALPSSSFSHASSSSHSTLSLSTSPSSAASSSASGQGETHSAPEETPADLAMQRWILPIRKIYETSGRPEIRDRERVQRLFSFPSWSRERIASLDGCRVVFGERVGMGKERRERSGRRLKLHDGAFRAVVEENVKANVWRLGRSRVIREHHEAYAKALYTEEPMNPVYVHGWVYDLETGVVSDLGVSAGPPGWVPPPGGVQGFPAMRGA</sequence>
<comment type="cofactor">
    <cofactor evidence="7">
        <name>Zn(2+)</name>
        <dbReference type="ChEBI" id="CHEBI:29105"/>
    </cofactor>
    <text evidence="7">Binds 1 zinc ion per subunit.</text>
</comment>
<dbReference type="SUPFAM" id="SSF53056">
    <property type="entry name" value="beta-carbonic anhydrase, cab"/>
    <property type="match status" value="2"/>
</dbReference>
<dbReference type="GO" id="GO:0008270">
    <property type="term" value="F:zinc ion binding"/>
    <property type="evidence" value="ECO:0007669"/>
    <property type="project" value="UniProtKB-UniRule"/>
</dbReference>
<evidence type="ECO:0000313" key="11">
    <source>
        <dbReference type="Proteomes" id="UP000541558"/>
    </source>
</evidence>
<feature type="binding site" evidence="7">
    <location>
        <position position="64"/>
    </location>
    <ligand>
        <name>Zn(2+)</name>
        <dbReference type="ChEBI" id="CHEBI:29105"/>
    </ligand>
</feature>
<keyword evidence="4 7" id="KW-0862">Zinc</keyword>
<keyword evidence="5 8" id="KW-0456">Lyase</keyword>
<feature type="binding site" evidence="7">
    <location>
        <position position="7"/>
    </location>
    <ligand>
        <name>Zn(2+)</name>
        <dbReference type="ChEBI" id="CHEBI:29105"/>
    </ligand>
</feature>
<accession>A0A8H5AUQ3</accession>
<dbReference type="AlphaFoldDB" id="A0A8H5AUQ3"/>
<proteinExistence type="inferred from homology"/>
<dbReference type="Proteomes" id="UP000541558">
    <property type="component" value="Unassembled WGS sequence"/>
</dbReference>
<feature type="region of interest" description="Disordered" evidence="9">
    <location>
        <begin position="102"/>
        <end position="135"/>
    </location>
</feature>
<feature type="compositionally biased region" description="Low complexity" evidence="9">
    <location>
        <begin position="102"/>
        <end position="122"/>
    </location>
</feature>
<dbReference type="InterPro" id="IPR001765">
    <property type="entry name" value="Carbonic_anhydrase"/>
</dbReference>
<feature type="binding site" evidence="7">
    <location>
        <position position="61"/>
    </location>
    <ligand>
        <name>Zn(2+)</name>
        <dbReference type="ChEBI" id="CHEBI:29105"/>
    </ligand>
</feature>
<dbReference type="EC" id="4.2.1.1" evidence="2 8"/>
<evidence type="ECO:0000256" key="8">
    <source>
        <dbReference type="RuleBase" id="RU003956"/>
    </source>
</evidence>
<evidence type="ECO:0000256" key="4">
    <source>
        <dbReference type="ARBA" id="ARBA00022833"/>
    </source>
</evidence>
<evidence type="ECO:0000256" key="6">
    <source>
        <dbReference type="ARBA" id="ARBA00048348"/>
    </source>
</evidence>
<dbReference type="GO" id="GO:0004089">
    <property type="term" value="F:carbonate dehydratase activity"/>
    <property type="evidence" value="ECO:0007669"/>
    <property type="project" value="UniProtKB-UniRule"/>
</dbReference>
<comment type="catalytic activity">
    <reaction evidence="6 8">
        <text>hydrogencarbonate + H(+) = CO2 + H2O</text>
        <dbReference type="Rhea" id="RHEA:10748"/>
        <dbReference type="ChEBI" id="CHEBI:15377"/>
        <dbReference type="ChEBI" id="CHEBI:15378"/>
        <dbReference type="ChEBI" id="CHEBI:16526"/>
        <dbReference type="ChEBI" id="CHEBI:17544"/>
        <dbReference type="EC" id="4.2.1.1"/>
    </reaction>
</comment>
<evidence type="ECO:0000256" key="2">
    <source>
        <dbReference type="ARBA" id="ARBA00012925"/>
    </source>
</evidence>
<dbReference type="GO" id="GO:0034599">
    <property type="term" value="P:cellular response to oxidative stress"/>
    <property type="evidence" value="ECO:0007669"/>
    <property type="project" value="TreeGrafter"/>
</dbReference>
<dbReference type="Gene3D" id="3.40.1050.10">
    <property type="entry name" value="Carbonic anhydrase"/>
    <property type="match status" value="2"/>
</dbReference>